<keyword evidence="6" id="KW-1185">Reference proteome</keyword>
<dbReference type="PROSITE" id="PS50109">
    <property type="entry name" value="HIS_KIN"/>
    <property type="match status" value="1"/>
</dbReference>
<gene>
    <name evidence="5" type="ORF">HMPREF9465_02123</name>
</gene>
<dbReference type="EMBL" id="ADMG01000047">
    <property type="protein sequence ID" value="EKB30297.1"/>
    <property type="molecule type" value="Genomic_DNA"/>
</dbReference>
<dbReference type="GO" id="GO:0000155">
    <property type="term" value="F:phosphorelay sensor kinase activity"/>
    <property type="evidence" value="ECO:0007669"/>
    <property type="project" value="InterPro"/>
</dbReference>
<dbReference type="AlphaFoldDB" id="K1JRJ7"/>
<evidence type="ECO:0000259" key="4">
    <source>
        <dbReference type="PROSITE" id="PS50109"/>
    </source>
</evidence>
<dbReference type="PATRIC" id="fig|742823.3.peg.2131"/>
<dbReference type="SMART" id="SM00387">
    <property type="entry name" value="HATPase_c"/>
    <property type="match status" value="1"/>
</dbReference>
<evidence type="ECO:0000313" key="5">
    <source>
        <dbReference type="EMBL" id="EKB30297.1"/>
    </source>
</evidence>
<dbReference type="InterPro" id="IPR036097">
    <property type="entry name" value="HisK_dim/P_sf"/>
</dbReference>
<comment type="catalytic activity">
    <reaction evidence="1">
        <text>ATP + protein L-histidine = ADP + protein N-phospho-L-histidine.</text>
        <dbReference type="EC" id="2.7.13.3"/>
    </reaction>
</comment>
<dbReference type="Pfam" id="PF02518">
    <property type="entry name" value="HATPase_c"/>
    <property type="match status" value="1"/>
</dbReference>
<dbReference type="eggNOG" id="COG4191">
    <property type="taxonomic scope" value="Bacteria"/>
</dbReference>
<dbReference type="RefSeq" id="WP_005436906.1">
    <property type="nucleotide sequence ID" value="NZ_JH815520.1"/>
</dbReference>
<dbReference type="Gene3D" id="1.10.287.130">
    <property type="match status" value="1"/>
</dbReference>
<evidence type="ECO:0000256" key="1">
    <source>
        <dbReference type="ARBA" id="ARBA00000085"/>
    </source>
</evidence>
<proteinExistence type="predicted"/>
<dbReference type="STRING" id="742823.HMPREF9465_02123"/>
<dbReference type="OrthoDB" id="8559580at2"/>
<feature type="chain" id="PRO_5003849995" description="histidine kinase" evidence="3">
    <location>
        <begin position="21"/>
        <end position="632"/>
    </location>
</feature>
<dbReference type="CDD" id="cd00082">
    <property type="entry name" value="HisKA"/>
    <property type="match status" value="1"/>
</dbReference>
<dbReference type="Proteomes" id="UP000005835">
    <property type="component" value="Unassembled WGS sequence"/>
</dbReference>
<dbReference type="SUPFAM" id="SSF53850">
    <property type="entry name" value="Periplasmic binding protein-like II"/>
    <property type="match status" value="1"/>
</dbReference>
<name>K1JRJ7_9BURK</name>
<feature type="domain" description="Histidine kinase" evidence="4">
    <location>
        <begin position="395"/>
        <end position="620"/>
    </location>
</feature>
<dbReference type="SMART" id="SM00388">
    <property type="entry name" value="HisKA"/>
    <property type="match status" value="1"/>
</dbReference>
<dbReference type="InterPro" id="IPR003661">
    <property type="entry name" value="HisK_dim/P_dom"/>
</dbReference>
<dbReference type="InterPro" id="IPR036890">
    <property type="entry name" value="HATPase_C_sf"/>
</dbReference>
<reference evidence="5 6" key="1">
    <citation type="submission" date="2012-05" db="EMBL/GenBank/DDBJ databases">
        <title>The Genome Sequence of Sutterella wadsworthensis 2_1_59BFAA.</title>
        <authorList>
            <consortium name="The Broad Institute Genome Sequencing Platform"/>
            <person name="Earl A."/>
            <person name="Ward D."/>
            <person name="Feldgarden M."/>
            <person name="Gevers D."/>
            <person name="Daigneault M."/>
            <person name="Strauss J."/>
            <person name="Allen-Vercoe E."/>
            <person name="Walker B."/>
            <person name="Young S.K."/>
            <person name="Zeng Q."/>
            <person name="Gargeya S."/>
            <person name="Fitzgerald M."/>
            <person name="Haas B."/>
            <person name="Abouelleil A."/>
            <person name="Alvarado L."/>
            <person name="Arachchi H.M."/>
            <person name="Berlin A.M."/>
            <person name="Chapman S.B."/>
            <person name="Goldberg J."/>
            <person name="Griggs A."/>
            <person name="Gujja S."/>
            <person name="Hansen M."/>
            <person name="Howarth C."/>
            <person name="Imamovic A."/>
            <person name="Larimer J."/>
            <person name="McCowen C."/>
            <person name="Montmayeur A."/>
            <person name="Murphy C."/>
            <person name="Neiman D."/>
            <person name="Pearson M."/>
            <person name="Priest M."/>
            <person name="Roberts A."/>
            <person name="Saif S."/>
            <person name="Shea T."/>
            <person name="Sisk P."/>
            <person name="Sykes S."/>
            <person name="Wortman J."/>
            <person name="Nusbaum C."/>
            <person name="Birren B."/>
        </authorList>
    </citation>
    <scope>NUCLEOTIDE SEQUENCE [LARGE SCALE GENOMIC DNA]</scope>
    <source>
        <strain evidence="5 6">2_1_59BFAA</strain>
    </source>
</reference>
<sequence length="632" mass="68359">MKAFCLLSAALLVPLGAALAAPSATIEPDAPLRSEARTVVRIGLLDFESEASYLSRRENIQETIVRHLQENSPGLRIVPRFYTTEALSEAARKGEVEFFLGSSGFFVQMRPMGARDIGTITSRAFPDPNRCVAGVIVVRSGRPDITDLASLEGMTAVTTSRANFMTYMLNMGEIAAAGFRPDKFFSAVTETDNHPVEVLRAVVEGRADAGLLRACMPEAITERHPEFAGRWTVVNDKPGLRAEALGCRYSTDMYPGWTIASVPHTPPVITKHVAMLLLNLRPDMTPGGFTVSIATEFDRVNDLFRSLKAGPFAYLNHWTLERVWNEARGGVLLLLGFLAAWILHFARLEKLVRRRTADLSAALEREKAAREQVRETGARLDSLQRAGIVGQLSSMFAHELCQPLSAVRCYLRGMRTLMRRGAPDPVLAERCLSGMSAELDKAGAIIDRVRSYAREGARRDLPVDLPALLSECLADMTKSDRLKVPVAADIRPDLIVSGDAVELRVLVINLVKNAQEAVLSAPEPAQASGGRPYGLFITLDAADEGTAVRLTVANTGALLTPEALAEIGRPLASSKSSGLGLGLMICKSIAEAHLATLAFSARTARDGGGLAVTLTMPARSEAPLHENYGNLP</sequence>
<keyword evidence="3" id="KW-0732">Signal</keyword>
<dbReference type="SUPFAM" id="SSF47384">
    <property type="entry name" value="Homodimeric domain of signal transducing histidine kinase"/>
    <property type="match status" value="1"/>
</dbReference>
<dbReference type="eggNOG" id="COG0715">
    <property type="taxonomic scope" value="Bacteria"/>
</dbReference>
<dbReference type="Pfam" id="PF12974">
    <property type="entry name" value="Phosphonate-bd"/>
    <property type="match status" value="1"/>
</dbReference>
<accession>K1JRJ7</accession>
<dbReference type="PANTHER" id="PTHR43065:SF42">
    <property type="entry name" value="TWO-COMPONENT SENSOR PPRA"/>
    <property type="match status" value="1"/>
</dbReference>
<dbReference type="PANTHER" id="PTHR43065">
    <property type="entry name" value="SENSOR HISTIDINE KINASE"/>
    <property type="match status" value="1"/>
</dbReference>
<dbReference type="Gene3D" id="3.40.190.10">
    <property type="entry name" value="Periplasmic binding protein-like II"/>
    <property type="match status" value="1"/>
</dbReference>
<evidence type="ECO:0000256" key="3">
    <source>
        <dbReference type="SAM" id="SignalP"/>
    </source>
</evidence>
<feature type="signal peptide" evidence="3">
    <location>
        <begin position="1"/>
        <end position="20"/>
    </location>
</feature>
<dbReference type="EC" id="2.7.13.3" evidence="2"/>
<dbReference type="InterPro" id="IPR003594">
    <property type="entry name" value="HATPase_dom"/>
</dbReference>
<dbReference type="SUPFAM" id="SSF55874">
    <property type="entry name" value="ATPase domain of HSP90 chaperone/DNA topoisomerase II/histidine kinase"/>
    <property type="match status" value="1"/>
</dbReference>
<comment type="caution">
    <text evidence="5">The sequence shown here is derived from an EMBL/GenBank/DDBJ whole genome shotgun (WGS) entry which is preliminary data.</text>
</comment>
<organism evidence="5 6">
    <name type="scientific">Sutterella wadsworthensis 2_1_59BFAA</name>
    <dbReference type="NCBI Taxonomy" id="742823"/>
    <lineage>
        <taxon>Bacteria</taxon>
        <taxon>Pseudomonadati</taxon>
        <taxon>Pseudomonadota</taxon>
        <taxon>Betaproteobacteria</taxon>
        <taxon>Burkholderiales</taxon>
        <taxon>Sutterellaceae</taxon>
        <taxon>Sutterella</taxon>
    </lineage>
</organism>
<dbReference type="HOGENOM" id="CLU_011260_2_0_4"/>
<protein>
    <recommendedName>
        <fullName evidence="2">histidine kinase</fullName>
        <ecNumber evidence="2">2.7.13.3</ecNumber>
    </recommendedName>
</protein>
<dbReference type="InterPro" id="IPR005467">
    <property type="entry name" value="His_kinase_dom"/>
</dbReference>
<evidence type="ECO:0000256" key="2">
    <source>
        <dbReference type="ARBA" id="ARBA00012438"/>
    </source>
</evidence>
<dbReference type="Gene3D" id="3.30.565.10">
    <property type="entry name" value="Histidine kinase-like ATPase, C-terminal domain"/>
    <property type="match status" value="1"/>
</dbReference>
<evidence type="ECO:0000313" key="6">
    <source>
        <dbReference type="Proteomes" id="UP000005835"/>
    </source>
</evidence>